<dbReference type="Proteomes" id="UP000538566">
    <property type="component" value="Unassembled WGS sequence"/>
</dbReference>
<comment type="caution">
    <text evidence="6">The sequence shown here is derived from an EMBL/GenBank/DDBJ whole genome shotgun (WGS) entry which is preliminary data.</text>
</comment>
<dbReference type="FunFam" id="1.10.10.10:FF:000001">
    <property type="entry name" value="LysR family transcriptional regulator"/>
    <property type="match status" value="1"/>
</dbReference>
<dbReference type="GO" id="GO:0003700">
    <property type="term" value="F:DNA-binding transcription factor activity"/>
    <property type="evidence" value="ECO:0007669"/>
    <property type="project" value="InterPro"/>
</dbReference>
<evidence type="ECO:0000256" key="4">
    <source>
        <dbReference type="ARBA" id="ARBA00023163"/>
    </source>
</evidence>
<dbReference type="InterPro" id="IPR036390">
    <property type="entry name" value="WH_DNA-bd_sf"/>
</dbReference>
<dbReference type="PRINTS" id="PR00039">
    <property type="entry name" value="HTHLYSR"/>
</dbReference>
<dbReference type="InterPro" id="IPR005119">
    <property type="entry name" value="LysR_subst-bd"/>
</dbReference>
<dbReference type="SUPFAM" id="SSF53850">
    <property type="entry name" value="Periplasmic binding protein-like II"/>
    <property type="match status" value="1"/>
</dbReference>
<feature type="domain" description="HTH lysR-type" evidence="5">
    <location>
        <begin position="1"/>
        <end position="61"/>
    </location>
</feature>
<name>A0A7W7EW28_9SPHN</name>
<keyword evidence="4" id="KW-0804">Transcription</keyword>
<dbReference type="RefSeq" id="WP_144907997.1">
    <property type="nucleotide sequence ID" value="NZ_JACHOA010000010.1"/>
</dbReference>
<evidence type="ECO:0000259" key="5">
    <source>
        <dbReference type="PROSITE" id="PS50931"/>
    </source>
</evidence>
<comment type="similarity">
    <text evidence="1">Belongs to the LysR transcriptional regulatory family.</text>
</comment>
<evidence type="ECO:0000313" key="6">
    <source>
        <dbReference type="EMBL" id="MBB4615664.1"/>
    </source>
</evidence>
<reference evidence="6 7" key="1">
    <citation type="submission" date="2020-08" db="EMBL/GenBank/DDBJ databases">
        <title>Genomic Encyclopedia of Type Strains, Phase IV (KMG-IV): sequencing the most valuable type-strain genomes for metagenomic binning, comparative biology and taxonomic classification.</title>
        <authorList>
            <person name="Goeker M."/>
        </authorList>
    </citation>
    <scope>NUCLEOTIDE SEQUENCE [LARGE SCALE GENOMIC DNA]</scope>
    <source>
        <strain evidence="6 7">DSM 17507</strain>
    </source>
</reference>
<evidence type="ECO:0000256" key="3">
    <source>
        <dbReference type="ARBA" id="ARBA00023125"/>
    </source>
</evidence>
<dbReference type="InterPro" id="IPR058163">
    <property type="entry name" value="LysR-type_TF_proteobact-type"/>
</dbReference>
<organism evidence="6 7">
    <name type="scientific">Novosphingobium taihuense</name>
    <dbReference type="NCBI Taxonomy" id="260085"/>
    <lineage>
        <taxon>Bacteria</taxon>
        <taxon>Pseudomonadati</taxon>
        <taxon>Pseudomonadota</taxon>
        <taxon>Alphaproteobacteria</taxon>
        <taxon>Sphingomonadales</taxon>
        <taxon>Sphingomonadaceae</taxon>
        <taxon>Novosphingobium</taxon>
    </lineage>
</organism>
<evidence type="ECO:0000256" key="1">
    <source>
        <dbReference type="ARBA" id="ARBA00009437"/>
    </source>
</evidence>
<dbReference type="Pfam" id="PF03466">
    <property type="entry name" value="LysR_substrate"/>
    <property type="match status" value="1"/>
</dbReference>
<dbReference type="CDD" id="cd08474">
    <property type="entry name" value="PBP2_CrgA_like_5"/>
    <property type="match status" value="1"/>
</dbReference>
<keyword evidence="7" id="KW-1185">Reference proteome</keyword>
<protein>
    <submittedName>
        <fullName evidence="6">DNA-binding transcriptional LysR family regulator</fullName>
    </submittedName>
</protein>
<dbReference type="PANTHER" id="PTHR30537:SF5">
    <property type="entry name" value="HTH-TYPE TRANSCRIPTIONAL ACTIVATOR TTDR-RELATED"/>
    <property type="match status" value="1"/>
</dbReference>
<accession>A0A7W7EW28</accession>
<proteinExistence type="inferred from homology"/>
<sequence length="301" mass="32786">MRSYSLGDFDAVLAIGRRGSFRAAALDLGLSTSALSNMIAKLESQLGVRLFNRTTRSVALTDAGRRFIEQVSPALADIHQALDTVRSQQDTPAGTLRINTFATAGREVLGPLVLECLKRFPQVRIDLVTEGNLVDIVAHGFDFGIRSQNLVPSDMIAIPLGPARHHAVVASPAYLAERGQPRVPADLAGHDCIRTRLPNGALFRWQFEADGQPLQVDVDGPLTLDEASLARIAVLASVGIGFFMESDVREDIAAGRLVRLLEEWTPPLSPICLYYPSRRNPPAAFRVFVELARELARARAA</sequence>
<dbReference type="PROSITE" id="PS50931">
    <property type="entry name" value="HTH_LYSR"/>
    <property type="match status" value="1"/>
</dbReference>
<dbReference type="InterPro" id="IPR036388">
    <property type="entry name" value="WH-like_DNA-bd_sf"/>
</dbReference>
<dbReference type="InterPro" id="IPR000847">
    <property type="entry name" value="LysR_HTH_N"/>
</dbReference>
<dbReference type="AlphaFoldDB" id="A0A7W7EW28"/>
<evidence type="ECO:0000313" key="7">
    <source>
        <dbReference type="Proteomes" id="UP000538566"/>
    </source>
</evidence>
<dbReference type="OrthoDB" id="9813056at2"/>
<keyword evidence="2" id="KW-0805">Transcription regulation</keyword>
<dbReference type="EMBL" id="JACHOA010000010">
    <property type="protein sequence ID" value="MBB4615664.1"/>
    <property type="molecule type" value="Genomic_DNA"/>
</dbReference>
<dbReference type="PANTHER" id="PTHR30537">
    <property type="entry name" value="HTH-TYPE TRANSCRIPTIONAL REGULATOR"/>
    <property type="match status" value="1"/>
</dbReference>
<dbReference type="Pfam" id="PF00126">
    <property type="entry name" value="HTH_1"/>
    <property type="match status" value="1"/>
</dbReference>
<dbReference type="Gene3D" id="3.40.190.290">
    <property type="match status" value="1"/>
</dbReference>
<dbReference type="Gene3D" id="1.10.10.10">
    <property type="entry name" value="Winged helix-like DNA-binding domain superfamily/Winged helix DNA-binding domain"/>
    <property type="match status" value="1"/>
</dbReference>
<keyword evidence="3 6" id="KW-0238">DNA-binding</keyword>
<dbReference type="SUPFAM" id="SSF46785">
    <property type="entry name" value="Winged helix' DNA-binding domain"/>
    <property type="match status" value="1"/>
</dbReference>
<dbReference type="GO" id="GO:0003677">
    <property type="term" value="F:DNA binding"/>
    <property type="evidence" value="ECO:0007669"/>
    <property type="project" value="UniProtKB-KW"/>
</dbReference>
<gene>
    <name evidence="6" type="ORF">GGR37_003964</name>
</gene>
<evidence type="ECO:0000256" key="2">
    <source>
        <dbReference type="ARBA" id="ARBA00023015"/>
    </source>
</evidence>